<gene>
    <name evidence="1" type="ORF">CCMA1212_001676</name>
</gene>
<dbReference type="RefSeq" id="XP_073562313.1">
    <property type="nucleotide sequence ID" value="XM_073699094.1"/>
</dbReference>
<comment type="caution">
    <text evidence="1">The sequence shown here is derived from an EMBL/GenBank/DDBJ whole genome shotgun (WGS) entry which is preliminary data.</text>
</comment>
<keyword evidence="2" id="KW-1185">Reference proteome</keyword>
<evidence type="ECO:0000313" key="2">
    <source>
        <dbReference type="Proteomes" id="UP001642720"/>
    </source>
</evidence>
<dbReference type="GeneID" id="300573544"/>
<reference evidence="1 2" key="1">
    <citation type="submission" date="2018-01" db="EMBL/GenBank/DDBJ databases">
        <title>Genome characterization of the sugarcane-associated fungus Trichoderma ghanense CCMA-1212 and their application in lignocelulose bioconversion.</title>
        <authorList>
            <person name="Steindorff A.S."/>
            <person name="Mendes T.D."/>
            <person name="Vilela E.S.D."/>
            <person name="Rodrigues D.S."/>
            <person name="Formighieri E.F."/>
            <person name="Melo I.S."/>
            <person name="Favaro L.C.L."/>
        </authorList>
    </citation>
    <scope>NUCLEOTIDE SEQUENCE [LARGE SCALE GENOMIC DNA]</scope>
    <source>
        <strain evidence="1 2">CCMA-1212</strain>
    </source>
</reference>
<proteinExistence type="predicted"/>
<evidence type="ECO:0000313" key="1">
    <source>
        <dbReference type="EMBL" id="TFB06112.1"/>
    </source>
</evidence>
<name>A0ABY2HCQ8_9HYPO</name>
<dbReference type="Proteomes" id="UP001642720">
    <property type="component" value="Unassembled WGS sequence"/>
</dbReference>
<protein>
    <submittedName>
        <fullName evidence="1">Uncharacterized protein</fullName>
    </submittedName>
</protein>
<sequence length="77" mass="8505">MRLDLMLVLQQDGTTSSSWGLCLEDSASPLSPQDDSVFGSALPDGTGRWLGFFSDFTRVCWVKQFCDWEGHAALVFA</sequence>
<organism evidence="1 2">
    <name type="scientific">Trichoderma ghanense</name>
    <dbReference type="NCBI Taxonomy" id="65468"/>
    <lineage>
        <taxon>Eukaryota</taxon>
        <taxon>Fungi</taxon>
        <taxon>Dikarya</taxon>
        <taxon>Ascomycota</taxon>
        <taxon>Pezizomycotina</taxon>
        <taxon>Sordariomycetes</taxon>
        <taxon>Hypocreomycetidae</taxon>
        <taxon>Hypocreales</taxon>
        <taxon>Hypocreaceae</taxon>
        <taxon>Trichoderma</taxon>
    </lineage>
</organism>
<accession>A0ABY2HCQ8</accession>
<dbReference type="EMBL" id="PPTA01000002">
    <property type="protein sequence ID" value="TFB06112.1"/>
    <property type="molecule type" value="Genomic_DNA"/>
</dbReference>